<comment type="pathway">
    <text evidence="2 8">One-carbon metabolism; tetrahydrofolate interconversion.</text>
</comment>
<dbReference type="OMA" id="GLMPINS"/>
<evidence type="ECO:0000313" key="11">
    <source>
        <dbReference type="Proteomes" id="UP000009131"/>
    </source>
</evidence>
<dbReference type="InterPro" id="IPR053806">
    <property type="entry name" value="MTHFR_C"/>
</dbReference>
<dbReference type="OrthoDB" id="16284at2759"/>
<dbReference type="PANTHER" id="PTHR45754">
    <property type="entry name" value="METHYLENETETRAHYDROFOLATE REDUCTASE"/>
    <property type="match status" value="1"/>
</dbReference>
<protein>
    <recommendedName>
        <fullName evidence="9">MTHFR SAM-binding regulatory domain-containing protein</fullName>
    </recommendedName>
</protein>
<dbReference type="GO" id="GO:0035999">
    <property type="term" value="P:tetrahydrofolate interconversion"/>
    <property type="evidence" value="ECO:0007669"/>
    <property type="project" value="UniProtKB-UniPathway"/>
</dbReference>
<evidence type="ECO:0000256" key="5">
    <source>
        <dbReference type="ARBA" id="ARBA00022827"/>
    </source>
</evidence>
<evidence type="ECO:0000259" key="9">
    <source>
        <dbReference type="Pfam" id="PF21895"/>
    </source>
</evidence>
<evidence type="ECO:0000256" key="4">
    <source>
        <dbReference type="ARBA" id="ARBA00022630"/>
    </source>
</evidence>
<dbReference type="Pfam" id="PF21895">
    <property type="entry name" value="MTHFR_C"/>
    <property type="match status" value="1"/>
</dbReference>
<accession>G7E669</accession>
<keyword evidence="11" id="KW-1185">Reference proteome</keyword>
<dbReference type="RefSeq" id="XP_014569157.1">
    <property type="nucleotide sequence ID" value="XM_014713671.1"/>
</dbReference>
<dbReference type="GO" id="GO:0071949">
    <property type="term" value="F:FAD binding"/>
    <property type="evidence" value="ECO:0007669"/>
    <property type="project" value="TreeGrafter"/>
</dbReference>
<comment type="similarity">
    <text evidence="3">Belongs to the methylenetetrahydrofolate reductase family.</text>
</comment>
<evidence type="ECO:0000256" key="1">
    <source>
        <dbReference type="ARBA" id="ARBA00001974"/>
    </source>
</evidence>
<dbReference type="GO" id="GO:0009086">
    <property type="term" value="P:methionine biosynthetic process"/>
    <property type="evidence" value="ECO:0007669"/>
    <property type="project" value="TreeGrafter"/>
</dbReference>
<dbReference type="EMBL" id="BABT02000150">
    <property type="protein sequence ID" value="GAA98329.1"/>
    <property type="molecule type" value="Genomic_DNA"/>
</dbReference>
<keyword evidence="7" id="KW-0560">Oxidoreductase</keyword>
<dbReference type="FunFam" id="3.20.20.220:FF:000002">
    <property type="entry name" value="Methylenetetrahydrofolate reductase"/>
    <property type="match status" value="1"/>
</dbReference>
<dbReference type="Gene3D" id="3.20.20.220">
    <property type="match status" value="1"/>
</dbReference>
<gene>
    <name evidence="10" type="primary">Mo05014</name>
    <name evidence="10" type="ORF">E5Q_05014</name>
</gene>
<dbReference type="UniPathway" id="UPA00193"/>
<reference evidence="10 11" key="2">
    <citation type="journal article" date="2012" name="Open Biol.">
        <title>Characteristics of nucleosomes and linker DNA regions on the genome of the basidiomycete Mixia osmundae revealed by mono- and dinucleosome mapping.</title>
        <authorList>
            <person name="Nishida H."/>
            <person name="Kondo S."/>
            <person name="Matsumoto T."/>
            <person name="Suzuki Y."/>
            <person name="Yoshikawa H."/>
            <person name="Taylor T.D."/>
            <person name="Sugiyama J."/>
        </authorList>
    </citation>
    <scope>NUCLEOTIDE SEQUENCE [LARGE SCALE GENOMIC DNA]</scope>
    <source>
        <strain evidence="11">CBS 9802 / IAM 14324 / JCM 22182 / KY 12970</strain>
    </source>
</reference>
<dbReference type="eggNOG" id="KOG0564">
    <property type="taxonomic scope" value="Eukaryota"/>
</dbReference>
<keyword evidence="4" id="KW-0285">Flavoprotein</keyword>
<dbReference type="GO" id="GO:0004489">
    <property type="term" value="F:methylenetetrahydrofolate reductase [NAD(P)H] activity"/>
    <property type="evidence" value="ECO:0007669"/>
    <property type="project" value="InterPro"/>
</dbReference>
<evidence type="ECO:0000256" key="6">
    <source>
        <dbReference type="ARBA" id="ARBA00022857"/>
    </source>
</evidence>
<dbReference type="InterPro" id="IPR004621">
    <property type="entry name" value="Fadh2_euk"/>
</dbReference>
<name>G7E669_MIXOS</name>
<proteinExistence type="inferred from homology"/>
<sequence length="602" mass="67724">MKITDKLSSWPPDKPFYTFEYFPPKTDSGMSNLQFRLDRMASLRPAWVHITWGAGGSTQERSLQLAEYAQSMGLDVCLHLTCTNMKKSTLDDTLLRASRVGIANILALRGDPPRGEEYSIPDQASDFRHAIDLVRYIRREYPDQFCIGVAGYPEGHSDSEGKQDDVAILKMKQEAGAHFIVTQLFYDVDIFLQWHDTCRSQGITMPILPGIMPIQNYQSFRRMTNLCKTSLPTSLLKHLEPIRNDDAAVKEYGVNLSVDIIQKLYEAGIRGFHLCTLNLEKSPRQILARLGWISDEERTQDEHLPLGPAIPASGAAPPGPATLRVAALRGDANASRTSTPTSWDEFPNGRFGDARSPAYGDLDGWGVSLKLPPAEALRHWGYPEREEDISTIFARYIRGTLPAIPWSEEPLMSETASIIEQLIQLNTTKHWWTVGSQPCVDGIPSQDQTYGFGPKGGYIYQKAFVEFFARESDVDSIANRIAALGTKKMTYYASNRQGDLRTNMAPGDANAVTWGVFAGKEIVTPTLIEEESFKAWKTEAFDIWSEWQHLYPFKSNSRSFLEQLTEQRWLVSIVHHDYKDTNGLWSFLLDADDHVTNAKGTV</sequence>
<organism evidence="10 11">
    <name type="scientific">Mixia osmundae (strain CBS 9802 / IAM 14324 / JCM 22182 / KY 12970)</name>
    <dbReference type="NCBI Taxonomy" id="764103"/>
    <lineage>
        <taxon>Eukaryota</taxon>
        <taxon>Fungi</taxon>
        <taxon>Dikarya</taxon>
        <taxon>Basidiomycota</taxon>
        <taxon>Pucciniomycotina</taxon>
        <taxon>Mixiomycetes</taxon>
        <taxon>Mixiales</taxon>
        <taxon>Mixiaceae</taxon>
        <taxon>Mixia</taxon>
    </lineage>
</organism>
<evidence type="ECO:0000256" key="3">
    <source>
        <dbReference type="ARBA" id="ARBA00006743"/>
    </source>
</evidence>
<dbReference type="AlphaFoldDB" id="G7E669"/>
<dbReference type="GO" id="GO:0005829">
    <property type="term" value="C:cytosol"/>
    <property type="evidence" value="ECO:0007669"/>
    <property type="project" value="TreeGrafter"/>
</dbReference>
<dbReference type="FunCoup" id="G7E669">
    <property type="interactions" value="272"/>
</dbReference>
<dbReference type="Pfam" id="PF02219">
    <property type="entry name" value="MTHFR"/>
    <property type="match status" value="1"/>
</dbReference>
<comment type="caution">
    <text evidence="10">The sequence shown here is derived from an EMBL/GenBank/DDBJ whole genome shotgun (WGS) entry which is preliminary data.</text>
</comment>
<evidence type="ECO:0000256" key="7">
    <source>
        <dbReference type="ARBA" id="ARBA00023002"/>
    </source>
</evidence>
<dbReference type="NCBIfam" id="TIGR00677">
    <property type="entry name" value="fadh2_euk"/>
    <property type="match status" value="1"/>
</dbReference>
<dbReference type="SUPFAM" id="SSF51730">
    <property type="entry name" value="FAD-linked oxidoreductase"/>
    <property type="match status" value="1"/>
</dbReference>
<feature type="domain" description="MTHFR SAM-binding regulatory" evidence="9">
    <location>
        <begin position="341"/>
        <end position="590"/>
    </location>
</feature>
<dbReference type="PANTHER" id="PTHR45754:SF1">
    <property type="entry name" value="METHYLENETETRAHYDROFOLATE REDUCTASE 1"/>
    <property type="match status" value="1"/>
</dbReference>
<reference evidence="10 11" key="1">
    <citation type="journal article" date="2011" name="J. Gen. Appl. Microbiol.">
        <title>Draft genome sequencing of the enigmatic basidiomycete Mixia osmundae.</title>
        <authorList>
            <person name="Nishida H."/>
            <person name="Nagatsuka Y."/>
            <person name="Sugiyama J."/>
        </authorList>
    </citation>
    <scope>NUCLEOTIDE SEQUENCE [LARGE SCALE GENOMIC DNA]</scope>
    <source>
        <strain evidence="11">CBS 9802 / IAM 14324 / JCM 22182 / KY 12970</strain>
    </source>
</reference>
<evidence type="ECO:0000256" key="2">
    <source>
        <dbReference type="ARBA" id="ARBA00004777"/>
    </source>
</evidence>
<dbReference type="HOGENOM" id="CLU_025841_2_1_1"/>
<keyword evidence="6" id="KW-0521">NADP</keyword>
<dbReference type="InterPro" id="IPR003171">
    <property type="entry name" value="Mehydrof_redctse-like"/>
</dbReference>
<comment type="cofactor">
    <cofactor evidence="1">
        <name>FAD</name>
        <dbReference type="ChEBI" id="CHEBI:57692"/>
    </cofactor>
</comment>
<dbReference type="InParanoid" id="G7E669"/>
<dbReference type="Proteomes" id="UP000009131">
    <property type="component" value="Unassembled WGS sequence"/>
</dbReference>
<evidence type="ECO:0000313" key="10">
    <source>
        <dbReference type="EMBL" id="GAA98329.1"/>
    </source>
</evidence>
<evidence type="ECO:0000256" key="8">
    <source>
        <dbReference type="RuleBase" id="RU004254"/>
    </source>
</evidence>
<keyword evidence="5" id="KW-0274">FAD</keyword>
<dbReference type="InterPro" id="IPR029041">
    <property type="entry name" value="FAD-linked_oxidoreductase-like"/>
</dbReference>
<dbReference type="STRING" id="764103.G7E669"/>
<dbReference type="CDD" id="cd00537">
    <property type="entry name" value="MTHFR"/>
    <property type="match status" value="1"/>
</dbReference>